<dbReference type="PANTHER" id="PTHR30502:SF0">
    <property type="entry name" value="PHOSPHOENOLPYRUVATE CARBOXYLASE FAMILY PROTEIN"/>
    <property type="match status" value="1"/>
</dbReference>
<dbReference type="RefSeq" id="WP_191725336.1">
    <property type="nucleotide sequence ID" value="NZ_JACSPY010000002.1"/>
</dbReference>
<evidence type="ECO:0000313" key="5">
    <source>
        <dbReference type="EMBL" id="MBD8019784.1"/>
    </source>
</evidence>
<dbReference type="PANTHER" id="PTHR30502">
    <property type="entry name" value="2-KETO-3-DEOXY-L-RHAMNONATE ALDOLASE"/>
    <property type="match status" value="1"/>
</dbReference>
<accession>A0ABR8WRT5</accession>
<comment type="similarity">
    <text evidence="1">Belongs to the HpcH/HpaI aldolase family.</text>
</comment>
<name>A0ABR8WRT5_9MICO</name>
<dbReference type="InterPro" id="IPR050251">
    <property type="entry name" value="HpcH-HpaI_aldolase"/>
</dbReference>
<feature type="domain" description="HpcH/HpaI aldolase/citrate lyase" evidence="4">
    <location>
        <begin position="43"/>
        <end position="265"/>
    </location>
</feature>
<organism evidence="5 6">
    <name type="scientific">Brevibacterium gallinarum</name>
    <dbReference type="NCBI Taxonomy" id="2762220"/>
    <lineage>
        <taxon>Bacteria</taxon>
        <taxon>Bacillati</taxon>
        <taxon>Actinomycetota</taxon>
        <taxon>Actinomycetes</taxon>
        <taxon>Micrococcales</taxon>
        <taxon>Brevibacteriaceae</taxon>
        <taxon>Brevibacterium</taxon>
    </lineage>
</organism>
<dbReference type="Pfam" id="PF03328">
    <property type="entry name" value="HpcH_HpaI"/>
    <property type="match status" value="1"/>
</dbReference>
<keyword evidence="3 5" id="KW-0456">Lyase</keyword>
<evidence type="ECO:0000256" key="3">
    <source>
        <dbReference type="ARBA" id="ARBA00023239"/>
    </source>
</evidence>
<evidence type="ECO:0000313" key="6">
    <source>
        <dbReference type="Proteomes" id="UP000651517"/>
    </source>
</evidence>
<dbReference type="Gene3D" id="3.20.20.60">
    <property type="entry name" value="Phosphoenolpyruvate-binding domains"/>
    <property type="match status" value="1"/>
</dbReference>
<evidence type="ECO:0000259" key="4">
    <source>
        <dbReference type="Pfam" id="PF03328"/>
    </source>
</evidence>
<dbReference type="InterPro" id="IPR015813">
    <property type="entry name" value="Pyrv/PenolPyrv_kinase-like_dom"/>
</dbReference>
<evidence type="ECO:0000256" key="1">
    <source>
        <dbReference type="ARBA" id="ARBA00005568"/>
    </source>
</evidence>
<dbReference type="InterPro" id="IPR040442">
    <property type="entry name" value="Pyrv_kinase-like_dom_sf"/>
</dbReference>
<dbReference type="EMBL" id="JACSPY010000002">
    <property type="protein sequence ID" value="MBD8019784.1"/>
    <property type="molecule type" value="Genomic_DNA"/>
</dbReference>
<protein>
    <submittedName>
        <fullName evidence="5">HpcH/HpaI aldolase/citrate lyase family protein</fullName>
    </submittedName>
</protein>
<comment type="caution">
    <text evidence="5">The sequence shown here is derived from an EMBL/GenBank/DDBJ whole genome shotgun (WGS) entry which is preliminary data.</text>
</comment>
<keyword evidence="2" id="KW-0479">Metal-binding</keyword>
<dbReference type="InterPro" id="IPR005000">
    <property type="entry name" value="Aldolase/citrate-lyase_domain"/>
</dbReference>
<dbReference type="Proteomes" id="UP000651517">
    <property type="component" value="Unassembled WGS sequence"/>
</dbReference>
<keyword evidence="6" id="KW-1185">Reference proteome</keyword>
<gene>
    <name evidence="5" type="ORF">H9634_03170</name>
</gene>
<sequence length="279" mass="28373">MPLRLNPTFAAELQQATGTSGASDAQATAASGAGTAAGRTLYGGWVSSGSPTMAEIMAGAGLDWLLIDMEHTPNSLEAVLHQLYAVSAYPTTPVVRVPVADATIIKQVLDLGAQNILVPMVSTRAEAEAVAAAAQYPPAGVRGVGSALARSARWNRVPDYLTEAAAHVSVFVQIETRTGVENAAAIASTPGIDGVFVGPSDLAASMGHLGQQTHPEVVAAVRSVLAEVRAAGTFAGVNAFDPDTARAYAEAGAQFILVGADVAIVARGAEKLAADFIGN</sequence>
<evidence type="ECO:0000256" key="2">
    <source>
        <dbReference type="ARBA" id="ARBA00022723"/>
    </source>
</evidence>
<proteinExistence type="inferred from homology"/>
<reference evidence="5 6" key="1">
    <citation type="submission" date="2020-08" db="EMBL/GenBank/DDBJ databases">
        <title>A Genomic Blueprint of the Chicken Gut Microbiome.</title>
        <authorList>
            <person name="Gilroy R."/>
            <person name="Ravi A."/>
            <person name="Getino M."/>
            <person name="Pursley I."/>
            <person name="Horton D.L."/>
            <person name="Alikhan N.-F."/>
            <person name="Baker D."/>
            <person name="Gharbi K."/>
            <person name="Hall N."/>
            <person name="Watson M."/>
            <person name="Adriaenssens E.M."/>
            <person name="Foster-Nyarko E."/>
            <person name="Jarju S."/>
            <person name="Secka A."/>
            <person name="Antonio M."/>
            <person name="Oren A."/>
            <person name="Chaudhuri R."/>
            <person name="La Ragione R.M."/>
            <person name="Hildebrand F."/>
            <person name="Pallen M.J."/>
        </authorList>
    </citation>
    <scope>NUCLEOTIDE SEQUENCE [LARGE SCALE GENOMIC DNA]</scope>
    <source>
        <strain evidence="5 6">Re57</strain>
    </source>
</reference>
<dbReference type="GO" id="GO:0016829">
    <property type="term" value="F:lyase activity"/>
    <property type="evidence" value="ECO:0007669"/>
    <property type="project" value="UniProtKB-KW"/>
</dbReference>
<dbReference type="SUPFAM" id="SSF51621">
    <property type="entry name" value="Phosphoenolpyruvate/pyruvate domain"/>
    <property type="match status" value="1"/>
</dbReference>